<dbReference type="Gene3D" id="1.20.5.510">
    <property type="entry name" value="Single helix bin"/>
    <property type="match status" value="1"/>
</dbReference>
<evidence type="ECO:0000256" key="3">
    <source>
        <dbReference type="ARBA" id="ARBA00022840"/>
    </source>
</evidence>
<dbReference type="Gene3D" id="2.60.120.260">
    <property type="entry name" value="Galactose-binding domain-like"/>
    <property type="match status" value="1"/>
</dbReference>
<reference evidence="7 8" key="1">
    <citation type="journal article" date="2018" name="Evol. Lett.">
        <title>Horizontal gene cluster transfer increased hallucinogenic mushroom diversity.</title>
        <authorList>
            <person name="Reynolds H.T."/>
            <person name="Vijayakumar V."/>
            <person name="Gluck-Thaler E."/>
            <person name="Korotkin H.B."/>
            <person name="Matheny P.B."/>
            <person name="Slot J.C."/>
        </authorList>
    </citation>
    <scope>NUCLEOTIDE SEQUENCE [LARGE SCALE GENOMIC DNA]</scope>
    <source>
        <strain evidence="7 8">2629</strain>
    </source>
</reference>
<evidence type="ECO:0000256" key="4">
    <source>
        <dbReference type="SAM" id="MobiDB-lite"/>
    </source>
</evidence>
<feature type="compositionally biased region" description="Low complexity" evidence="4">
    <location>
        <begin position="302"/>
        <end position="316"/>
    </location>
</feature>
<dbReference type="PANTHER" id="PTHR16861:SF4">
    <property type="entry name" value="SH3 DOMAIN PROTEIN (AFU_ORTHOLOGUE AFUA_1G13610)"/>
    <property type="match status" value="1"/>
</dbReference>
<feature type="compositionally biased region" description="Low complexity" evidence="4">
    <location>
        <begin position="434"/>
        <end position="445"/>
    </location>
</feature>
<proteinExistence type="predicted"/>
<dbReference type="STRING" id="181874.A0A409WD48"/>
<dbReference type="InParanoid" id="A0A409WD48"/>
<sequence>MASTKWLLVDDPDSRIKYNGNWDAVPPSQMNFGTPFENTLHGITGEGSFTVPFSGRSTIRSFQCHVIPLLILRQGSSLQVYGRVQPVSSVQTAYDCLVDNIIIPQSPSPPLPQGSWILCATNDLDITSHTLTIQVKSPSVTFQLDFFQYIPISNSDFDHAFSWVDNIDPSITYDGTWRSVDDVAVMTSTTGGKASVSFTGANTKPSISPSVSLTWFGYIPENVSRRSMTGMYTIDGGAEQTFSFTGPQDTSARFYNQAYFQTLNLSQGQHTLEVTFGGDSAVLPLTLDYLMIKNSDGNLNVPSSSAPASTADTTPTPGTPNLPPNTSSSTDHINASSKPPIGAIVGGVIGGLALIVLLALLAFFLRRRQQKDDREAKEITQVMSPYTSSPTTAQRSGPAPSSTTSTSPRTASPSGRGAGKFAPVLRMPSPGSPEPASSTSATTSPFSDAARIMTQSSPLNNTSAYSTVSGSVNNSVGADMSVTSSPVTPLQLSGGNLKSSASSTVPLSPQRFVRHDDSGIRIPPRGSDGAFVELPPLYTSG</sequence>
<evidence type="ECO:0000259" key="6">
    <source>
        <dbReference type="Pfam" id="PF21314"/>
    </source>
</evidence>
<protein>
    <recommendedName>
        <fullName evidence="6">Epidermal growth factor receptor-like transmembrane-juxtamembrane segment domain-containing protein</fullName>
    </recommendedName>
</protein>
<dbReference type="PANTHER" id="PTHR16861">
    <property type="entry name" value="GLYCOPROTEIN 38"/>
    <property type="match status" value="1"/>
</dbReference>
<feature type="domain" description="Epidermal growth factor receptor-like transmembrane-juxtamembrane segment" evidence="6">
    <location>
        <begin position="344"/>
        <end position="371"/>
    </location>
</feature>
<organism evidence="7 8">
    <name type="scientific">Panaeolus cyanescens</name>
    <dbReference type="NCBI Taxonomy" id="181874"/>
    <lineage>
        <taxon>Eukaryota</taxon>
        <taxon>Fungi</taxon>
        <taxon>Dikarya</taxon>
        <taxon>Basidiomycota</taxon>
        <taxon>Agaricomycotina</taxon>
        <taxon>Agaricomycetes</taxon>
        <taxon>Agaricomycetidae</taxon>
        <taxon>Agaricales</taxon>
        <taxon>Agaricineae</taxon>
        <taxon>Galeropsidaceae</taxon>
        <taxon>Panaeolus</taxon>
    </lineage>
</organism>
<keyword evidence="3" id="KW-0067">ATP-binding</keyword>
<name>A0A409WD48_9AGAR</name>
<keyword evidence="2" id="KW-0547">Nucleotide-binding</keyword>
<gene>
    <name evidence="7" type="ORF">CVT24_012610</name>
</gene>
<evidence type="ECO:0000256" key="1">
    <source>
        <dbReference type="ARBA" id="ARBA00022553"/>
    </source>
</evidence>
<feature type="compositionally biased region" description="Polar residues" evidence="4">
    <location>
        <begin position="381"/>
        <end position="394"/>
    </location>
</feature>
<feature type="region of interest" description="Disordered" evidence="4">
    <location>
        <begin position="301"/>
        <end position="335"/>
    </location>
</feature>
<evidence type="ECO:0000313" key="8">
    <source>
        <dbReference type="Proteomes" id="UP000284842"/>
    </source>
</evidence>
<dbReference type="EMBL" id="NHTK01005574">
    <property type="protein sequence ID" value="PPQ76423.1"/>
    <property type="molecule type" value="Genomic_DNA"/>
</dbReference>
<dbReference type="GO" id="GO:0005524">
    <property type="term" value="F:ATP binding"/>
    <property type="evidence" value="ECO:0007669"/>
    <property type="project" value="UniProtKB-KW"/>
</dbReference>
<dbReference type="Proteomes" id="UP000284842">
    <property type="component" value="Unassembled WGS sequence"/>
</dbReference>
<dbReference type="InterPro" id="IPR049328">
    <property type="entry name" value="TM_ErbB1"/>
</dbReference>
<keyword evidence="5" id="KW-0812">Transmembrane</keyword>
<keyword evidence="5" id="KW-0472">Membrane</keyword>
<feature type="region of interest" description="Disordered" evidence="4">
    <location>
        <begin position="370"/>
        <end position="445"/>
    </location>
</feature>
<dbReference type="Pfam" id="PF21314">
    <property type="entry name" value="TM_ErbB1"/>
    <property type="match status" value="1"/>
</dbReference>
<comment type="caution">
    <text evidence="7">The sequence shown here is derived from an EMBL/GenBank/DDBJ whole genome shotgun (WGS) entry which is preliminary data.</text>
</comment>
<evidence type="ECO:0000313" key="7">
    <source>
        <dbReference type="EMBL" id="PPQ76423.1"/>
    </source>
</evidence>
<keyword evidence="5" id="KW-1133">Transmembrane helix</keyword>
<keyword evidence="1" id="KW-0597">Phosphoprotein</keyword>
<accession>A0A409WD48</accession>
<evidence type="ECO:0000256" key="5">
    <source>
        <dbReference type="SAM" id="Phobius"/>
    </source>
</evidence>
<dbReference type="AlphaFoldDB" id="A0A409WD48"/>
<feature type="transmembrane region" description="Helical" evidence="5">
    <location>
        <begin position="341"/>
        <end position="365"/>
    </location>
</feature>
<evidence type="ECO:0000256" key="2">
    <source>
        <dbReference type="ARBA" id="ARBA00022741"/>
    </source>
</evidence>
<feature type="compositionally biased region" description="Low complexity" evidence="4">
    <location>
        <begin position="395"/>
        <end position="415"/>
    </location>
</feature>
<dbReference type="OrthoDB" id="3062182at2759"/>
<keyword evidence="8" id="KW-1185">Reference proteome</keyword>